<proteinExistence type="predicted"/>
<name>A0A0K2TE57_LEPSM</name>
<evidence type="ECO:0000313" key="2">
    <source>
        <dbReference type="EMBL" id="CDW24313.1"/>
    </source>
</evidence>
<evidence type="ECO:0000256" key="1">
    <source>
        <dbReference type="SAM" id="Phobius"/>
    </source>
</evidence>
<keyword evidence="1" id="KW-0472">Membrane</keyword>
<organism evidence="2">
    <name type="scientific">Lepeophtheirus salmonis</name>
    <name type="common">Salmon louse</name>
    <name type="synonym">Caligus salmonis</name>
    <dbReference type="NCBI Taxonomy" id="72036"/>
    <lineage>
        <taxon>Eukaryota</taxon>
        <taxon>Metazoa</taxon>
        <taxon>Ecdysozoa</taxon>
        <taxon>Arthropoda</taxon>
        <taxon>Crustacea</taxon>
        <taxon>Multicrustacea</taxon>
        <taxon>Hexanauplia</taxon>
        <taxon>Copepoda</taxon>
        <taxon>Siphonostomatoida</taxon>
        <taxon>Caligidae</taxon>
        <taxon>Lepeophtheirus</taxon>
    </lineage>
</organism>
<feature type="transmembrane region" description="Helical" evidence="1">
    <location>
        <begin position="6"/>
        <end position="25"/>
    </location>
</feature>
<keyword evidence="1" id="KW-1133">Transmembrane helix</keyword>
<dbReference type="EMBL" id="HACA01006952">
    <property type="protein sequence ID" value="CDW24313.1"/>
    <property type="molecule type" value="Transcribed_RNA"/>
</dbReference>
<dbReference type="AlphaFoldDB" id="A0A0K2TE57"/>
<sequence>MYKPAYLLEIFLGYLFVCTVSNVLLRTFLAKKSESPIFRDSVLMV</sequence>
<keyword evidence="1" id="KW-0812">Transmembrane</keyword>
<accession>A0A0K2TE57</accession>
<protein>
    <submittedName>
        <fullName evidence="2">Uncharacterized protein</fullName>
    </submittedName>
</protein>
<reference evidence="2" key="1">
    <citation type="submission" date="2014-05" db="EMBL/GenBank/DDBJ databases">
        <authorList>
            <person name="Chronopoulou M."/>
        </authorList>
    </citation>
    <scope>NUCLEOTIDE SEQUENCE</scope>
    <source>
        <tissue evidence="2">Whole organism</tissue>
    </source>
</reference>